<dbReference type="PANTHER" id="PTHR30537:SF5">
    <property type="entry name" value="HTH-TYPE TRANSCRIPTIONAL ACTIVATOR TTDR-RELATED"/>
    <property type="match status" value="1"/>
</dbReference>
<dbReference type="GO" id="GO:0003700">
    <property type="term" value="F:DNA-binding transcription factor activity"/>
    <property type="evidence" value="ECO:0007669"/>
    <property type="project" value="TreeGrafter"/>
</dbReference>
<comment type="similarity">
    <text evidence="1">Belongs to the LysR transcriptional regulatory family.</text>
</comment>
<reference evidence="4 5" key="1">
    <citation type="submission" date="2018-02" db="EMBL/GenBank/DDBJ databases">
        <title>FDA/CDC Antimicrobial Resistant Isolate Bank Genome Sequencing.</title>
        <authorList>
            <person name="Benahmed F.H."/>
            <person name="Lutgring J.D."/>
            <person name="Yoo B."/>
            <person name="Machado M."/>
            <person name="Brown A."/>
            <person name="McAllister G."/>
            <person name="Perry A."/>
            <person name="Halpin A.L."/>
            <person name="Vavikolanu K."/>
            <person name="Ott S."/>
            <person name="Zhao X."/>
            <person name="Tallon L.J."/>
            <person name="Sadzewicz L."/>
            <person name="Aluvathingal J."/>
            <person name="Nadendla S."/>
            <person name="Voskania-kordi A."/>
            <person name="Simonyan V."/>
            <person name="Patel J."/>
            <person name="Shawar R.M."/>
        </authorList>
    </citation>
    <scope>NUCLEOTIDE SEQUENCE [LARGE SCALE GENOMIC DNA]</scope>
    <source>
        <strain evidence="4 5">AR_0356</strain>
    </source>
</reference>
<dbReference type="Pfam" id="PF03466">
    <property type="entry name" value="LysR_substrate"/>
    <property type="match status" value="1"/>
</dbReference>
<name>A0A2R3ITX0_9PSED</name>
<dbReference type="InterPro" id="IPR058163">
    <property type="entry name" value="LysR-type_TF_proteobact-type"/>
</dbReference>
<evidence type="ECO:0000259" key="3">
    <source>
        <dbReference type="Pfam" id="PF03466"/>
    </source>
</evidence>
<dbReference type="GO" id="GO:0043565">
    <property type="term" value="F:sequence-specific DNA binding"/>
    <property type="evidence" value="ECO:0007669"/>
    <property type="project" value="TreeGrafter"/>
</dbReference>
<feature type="compositionally biased region" description="Basic residues" evidence="2">
    <location>
        <begin position="100"/>
        <end position="110"/>
    </location>
</feature>
<evidence type="ECO:0000256" key="2">
    <source>
        <dbReference type="SAM" id="MobiDB-lite"/>
    </source>
</evidence>
<keyword evidence="5" id="KW-1185">Reference proteome</keyword>
<accession>A0A2R3ITX0</accession>
<dbReference type="AlphaFoldDB" id="A0A2R3ITX0"/>
<evidence type="ECO:0000313" key="4">
    <source>
        <dbReference type="EMBL" id="AVK05374.1"/>
    </source>
</evidence>
<dbReference type="InterPro" id="IPR005119">
    <property type="entry name" value="LysR_subst-bd"/>
</dbReference>
<evidence type="ECO:0000313" key="5">
    <source>
        <dbReference type="Proteomes" id="UP000238390"/>
    </source>
</evidence>
<dbReference type="SUPFAM" id="SSF53850">
    <property type="entry name" value="Periplasmic binding protein-like II"/>
    <property type="match status" value="1"/>
</dbReference>
<gene>
    <name evidence="4" type="ORF">CSB93_3971</name>
</gene>
<sequence length="124" mass="14083">MLRPFAAPTYLGQRGQPLRPAALREHECIRFSLSGHADRWTFRKDCERIAMPIAGRYRVSSSLVVRDALLAGFGLSLIPRLYVQAELAEGRLVELLNGRPTRRRSTRSIRRASWPARRVPSSTL</sequence>
<dbReference type="Proteomes" id="UP000238390">
    <property type="component" value="Chromosome"/>
</dbReference>
<organism evidence="4 5">
    <name type="scientific">Pseudomonas paraeruginosa</name>
    <dbReference type="NCBI Taxonomy" id="2994495"/>
    <lineage>
        <taxon>Bacteria</taxon>
        <taxon>Pseudomonadati</taxon>
        <taxon>Pseudomonadota</taxon>
        <taxon>Gammaproteobacteria</taxon>
        <taxon>Pseudomonadales</taxon>
        <taxon>Pseudomonadaceae</taxon>
        <taxon>Pseudomonas</taxon>
    </lineage>
</organism>
<feature type="region of interest" description="Disordered" evidence="2">
    <location>
        <begin position="100"/>
        <end position="124"/>
    </location>
</feature>
<dbReference type="GO" id="GO:0006351">
    <property type="term" value="P:DNA-templated transcription"/>
    <property type="evidence" value="ECO:0007669"/>
    <property type="project" value="TreeGrafter"/>
</dbReference>
<dbReference type="Gene3D" id="3.40.190.10">
    <property type="entry name" value="Periplasmic binding protein-like II"/>
    <property type="match status" value="1"/>
</dbReference>
<feature type="domain" description="LysR substrate-binding" evidence="3">
    <location>
        <begin position="4"/>
        <end position="106"/>
    </location>
</feature>
<protein>
    <submittedName>
        <fullName evidence="4">LysR substrate binding domain protein</fullName>
    </submittedName>
</protein>
<dbReference type="PANTHER" id="PTHR30537">
    <property type="entry name" value="HTH-TYPE TRANSCRIPTIONAL REGULATOR"/>
    <property type="match status" value="1"/>
</dbReference>
<proteinExistence type="inferred from homology"/>
<evidence type="ECO:0000256" key="1">
    <source>
        <dbReference type="ARBA" id="ARBA00009437"/>
    </source>
</evidence>
<dbReference type="EMBL" id="CP027169">
    <property type="protein sequence ID" value="AVK05374.1"/>
    <property type="molecule type" value="Genomic_DNA"/>
</dbReference>